<dbReference type="GO" id="GO:0009307">
    <property type="term" value="P:DNA restriction-modification system"/>
    <property type="evidence" value="ECO:0007669"/>
    <property type="project" value="UniProtKB-KW"/>
</dbReference>
<proteinExistence type="inferred from homology"/>
<keyword evidence="6" id="KW-1185">Reference proteome</keyword>
<gene>
    <name evidence="5" type="ORF">HNQ70_003964</name>
</gene>
<dbReference type="Proteomes" id="UP000532440">
    <property type="component" value="Unassembled WGS sequence"/>
</dbReference>
<comment type="caution">
    <text evidence="5">The sequence shown here is derived from an EMBL/GenBank/DDBJ whole genome shotgun (WGS) entry which is preliminary data.</text>
</comment>
<accession>A0A7W8HMS7</accession>
<name>A0A7W8HMS7_9BURK</name>
<dbReference type="InterPro" id="IPR000055">
    <property type="entry name" value="Restrct_endonuc_typeI_TRD"/>
</dbReference>
<dbReference type="InterPro" id="IPR044946">
    <property type="entry name" value="Restrct_endonuc_typeI_TRD_sf"/>
</dbReference>
<evidence type="ECO:0000256" key="1">
    <source>
        <dbReference type="ARBA" id="ARBA00010923"/>
    </source>
</evidence>
<keyword evidence="5" id="KW-0378">Hydrolase</keyword>
<dbReference type="EC" id="3.1.21.3" evidence="5"/>
<dbReference type="GO" id="GO:0009035">
    <property type="term" value="F:type I site-specific deoxyribonuclease activity"/>
    <property type="evidence" value="ECO:0007669"/>
    <property type="project" value="UniProtKB-EC"/>
</dbReference>
<dbReference type="PANTHER" id="PTHR30408">
    <property type="entry name" value="TYPE-1 RESTRICTION ENZYME ECOKI SPECIFICITY PROTEIN"/>
    <property type="match status" value="1"/>
</dbReference>
<dbReference type="GO" id="GO:0003677">
    <property type="term" value="F:DNA binding"/>
    <property type="evidence" value="ECO:0007669"/>
    <property type="project" value="UniProtKB-KW"/>
</dbReference>
<comment type="similarity">
    <text evidence="1">Belongs to the type-I restriction system S methylase family.</text>
</comment>
<keyword evidence="2" id="KW-0680">Restriction system</keyword>
<dbReference type="PANTHER" id="PTHR30408:SF13">
    <property type="entry name" value="TYPE I RESTRICTION ENZYME HINDI SPECIFICITY SUBUNIT"/>
    <property type="match status" value="1"/>
</dbReference>
<organism evidence="5 6">
    <name type="scientific">Quisquiliibacterium transsilvanicum</name>
    <dbReference type="NCBI Taxonomy" id="1549638"/>
    <lineage>
        <taxon>Bacteria</taxon>
        <taxon>Pseudomonadati</taxon>
        <taxon>Pseudomonadota</taxon>
        <taxon>Betaproteobacteria</taxon>
        <taxon>Burkholderiales</taxon>
        <taxon>Burkholderiaceae</taxon>
        <taxon>Quisquiliibacterium</taxon>
    </lineage>
</organism>
<dbReference type="InterPro" id="IPR052021">
    <property type="entry name" value="Type-I_RS_S_subunit"/>
</dbReference>
<reference evidence="5 6" key="1">
    <citation type="submission" date="2020-08" db="EMBL/GenBank/DDBJ databases">
        <title>Genomic Encyclopedia of Type Strains, Phase IV (KMG-IV): sequencing the most valuable type-strain genomes for metagenomic binning, comparative biology and taxonomic classification.</title>
        <authorList>
            <person name="Goeker M."/>
        </authorList>
    </citation>
    <scope>NUCLEOTIDE SEQUENCE [LARGE SCALE GENOMIC DNA]</scope>
    <source>
        <strain evidence="5 6">DSM 29781</strain>
    </source>
</reference>
<evidence type="ECO:0000256" key="3">
    <source>
        <dbReference type="ARBA" id="ARBA00023125"/>
    </source>
</evidence>
<evidence type="ECO:0000256" key="2">
    <source>
        <dbReference type="ARBA" id="ARBA00022747"/>
    </source>
</evidence>
<dbReference type="SUPFAM" id="SSF116734">
    <property type="entry name" value="DNA methylase specificity domain"/>
    <property type="match status" value="2"/>
</dbReference>
<evidence type="ECO:0000313" key="5">
    <source>
        <dbReference type="EMBL" id="MBB5273930.1"/>
    </source>
</evidence>
<evidence type="ECO:0000259" key="4">
    <source>
        <dbReference type="Pfam" id="PF01420"/>
    </source>
</evidence>
<dbReference type="EMBL" id="JACHGB010000011">
    <property type="protein sequence ID" value="MBB5273930.1"/>
    <property type="molecule type" value="Genomic_DNA"/>
</dbReference>
<evidence type="ECO:0000313" key="6">
    <source>
        <dbReference type="Proteomes" id="UP000532440"/>
    </source>
</evidence>
<keyword evidence="3" id="KW-0238">DNA-binding</keyword>
<sequence length="389" mass="42188">MKRLVLSESEIRKSSLRQGDLLFARRSLVAEGAGRCSVVKQLSEPTTFESSIIRARPDPRKADSDYLYYYFASPQGRELMRTILRQVAVSGIAGSDLAELRIPLPPIVAQRACSAFLALLDDRLDLLRQTNATLESIAEALFKSWFIDFDPVRAKAEGREPEGMDAETAALFPEGFEESELGLIPRGWRWGSLSTFADLNARSWTARRAPSEVAYIDLAGVKANLFDPPQHYTFLEAPSRARRELRVGDTLVGTVRPGNRSFGFIAQAEQGLTGSTGFAVLSPRNPEAAAFTYLCATRDANIERLAALADGGAYPAVRPDLVQQTECVVPTAAVLAVFASLAQPLLNAVAANAARAVSLGEVRDALLPRLVSGRLRLADMAEAHEAAAA</sequence>
<dbReference type="Pfam" id="PF01420">
    <property type="entry name" value="Methylase_S"/>
    <property type="match status" value="1"/>
</dbReference>
<dbReference type="CDD" id="cd17517">
    <property type="entry name" value="RMtype1_S_EcoKI_StySPI-TRD2-CR2_like"/>
    <property type="match status" value="1"/>
</dbReference>
<dbReference type="AlphaFoldDB" id="A0A7W8HMS7"/>
<dbReference type="Gene3D" id="3.90.220.20">
    <property type="entry name" value="DNA methylase specificity domains"/>
    <property type="match status" value="2"/>
</dbReference>
<protein>
    <submittedName>
        <fullName evidence="5">Type I restriction enzyme S subunit</fullName>
        <ecNumber evidence="5">3.1.21.3</ecNumber>
    </submittedName>
</protein>
<feature type="domain" description="Type I restriction modification DNA specificity" evidence="4">
    <location>
        <begin position="17"/>
        <end position="135"/>
    </location>
</feature>